<dbReference type="InterPro" id="IPR035919">
    <property type="entry name" value="EAL_sf"/>
</dbReference>
<dbReference type="CDD" id="cd01948">
    <property type="entry name" value="EAL"/>
    <property type="match status" value="1"/>
</dbReference>
<sequence length="915" mass="105795">MKSFYKSNGLSQRSKWMILIMALVMTFIANAAIIYIHNIAYREMMAKYNHQQNTALKVSELFMKESFQTVYDDMGLLKTSYSMMNYLDTDRSELARDELENMFYRYAGGRNGLSQIRILDMDGNELVRVNRRKADEVVERVSPKDLQNKADRYYYQSALDLREGEMYISDFDLNIENGVIVVPYEPTIRFARKVYDGFGNEAGILVLNFDGDRFFSIIGKYKELNLEQFDIGLADSNNYWSFIGENLERMSDLYQTTLGFSVESILTSIENRKQTSQAETVSWVEDDVLYMYEELPIFSEEHYVFDFPENTWYLMTALDIQKALENENLFLNHFYTVLLALDLLVFILTFSLAVLFNTKNQQNMMLLVSAYISNNSHDGIVILDEKLTIQYCNSIFEEIFGFTLAEILGKPIRQFFSDNRITFSKDEETDLWDGNVWNRTKRGHMIRKHLLIKAVRNRHNEIRYYIGIYANPKLNSNLQLSAADKDITSSFITDDEIERVGSYLDERFEGSAKYMVVALQVKDRLGAMLEANQSIQGNFVRKSSTILNAMMPENTFIIPHSNLMVLASEVSDSEKDTEEHITEIIQRMEQLLRKVLFDMNLSSFSVKFHAGVACRGDNDARGGTIVGNALIALEALLKLKRSNYLVYTDQIYNYVKEDMSIRKALLHAFDEDEYYVLYQPQVNFETNEIEGVEALVRWQSSELGIVSPNKFVPLLEDTKEILRLGKRVLEKVIDDLERLNPRRSDGEPLRISINLSSIEFTNSVIMMELIEMIRNAELQNYQFCFEIIETTLMDNIAVANMIIEQLHLAGIEIAIDDFGSGYSSLAYLKEINADELKIDRLFIKDYPETDDGKIIKAIIRMGKEIGIRIVVEGVETELQYRFVKGAEAELYQGYYMSKPVLLDTLFANNHHEPDE</sequence>
<dbReference type="SMART" id="SM00091">
    <property type="entry name" value="PAS"/>
    <property type="match status" value="1"/>
</dbReference>
<keyword evidence="8" id="KW-1133">Transmembrane helix</keyword>
<dbReference type="PANTHER" id="PTHR33121:SF70">
    <property type="entry name" value="SIGNALING PROTEIN YKOW"/>
    <property type="match status" value="1"/>
</dbReference>
<dbReference type="Pfam" id="PF00563">
    <property type="entry name" value="EAL"/>
    <property type="match status" value="1"/>
</dbReference>
<dbReference type="InterPro" id="IPR001633">
    <property type="entry name" value="EAL_dom"/>
</dbReference>
<accession>A0ABS5PNZ2</accession>
<dbReference type="Gene3D" id="3.20.20.450">
    <property type="entry name" value="EAL domain"/>
    <property type="match status" value="1"/>
</dbReference>
<evidence type="ECO:0000259" key="10">
    <source>
        <dbReference type="PROSITE" id="PS50883"/>
    </source>
</evidence>
<comment type="subcellular location">
    <subcellularLocation>
        <location evidence="1">Membrane</location>
    </subcellularLocation>
</comment>
<dbReference type="Gene3D" id="3.30.450.20">
    <property type="entry name" value="PAS domain"/>
    <property type="match status" value="2"/>
</dbReference>
<dbReference type="InterPro" id="IPR000014">
    <property type="entry name" value="PAS"/>
</dbReference>
<keyword evidence="8" id="KW-0472">Membrane</keyword>
<dbReference type="PANTHER" id="PTHR33121">
    <property type="entry name" value="CYCLIC DI-GMP PHOSPHODIESTERASE PDEF"/>
    <property type="match status" value="1"/>
</dbReference>
<evidence type="ECO:0000313" key="12">
    <source>
        <dbReference type="Proteomes" id="UP000746471"/>
    </source>
</evidence>
<keyword evidence="2" id="KW-0597">Phosphoprotein</keyword>
<feature type="domain" description="PAS" evidence="9">
    <location>
        <begin position="360"/>
        <end position="410"/>
    </location>
</feature>
<dbReference type="CDD" id="cd00130">
    <property type="entry name" value="PAS"/>
    <property type="match status" value="1"/>
</dbReference>
<dbReference type="SUPFAM" id="SSF55785">
    <property type="entry name" value="PYP-like sensor domain (PAS domain)"/>
    <property type="match status" value="1"/>
</dbReference>
<dbReference type="Pfam" id="PF13426">
    <property type="entry name" value="PAS_9"/>
    <property type="match status" value="1"/>
</dbReference>
<dbReference type="InterPro" id="IPR029151">
    <property type="entry name" value="Sensor-like_sf"/>
</dbReference>
<dbReference type="SMART" id="SM00052">
    <property type="entry name" value="EAL"/>
    <property type="match status" value="1"/>
</dbReference>
<keyword evidence="4" id="KW-0547">Nucleotide-binding</keyword>
<dbReference type="PROSITE" id="PS50112">
    <property type="entry name" value="PAS"/>
    <property type="match status" value="1"/>
</dbReference>
<dbReference type="InterPro" id="IPR035965">
    <property type="entry name" value="PAS-like_dom_sf"/>
</dbReference>
<evidence type="ECO:0000256" key="2">
    <source>
        <dbReference type="ARBA" id="ARBA00022553"/>
    </source>
</evidence>
<keyword evidence="8" id="KW-0812">Transmembrane</keyword>
<dbReference type="SUPFAM" id="SSF141868">
    <property type="entry name" value="EAL domain-like"/>
    <property type="match status" value="1"/>
</dbReference>
<organism evidence="11 12">
    <name type="scientific">Fusibacter paucivorans</name>
    <dbReference type="NCBI Taxonomy" id="76009"/>
    <lineage>
        <taxon>Bacteria</taxon>
        <taxon>Bacillati</taxon>
        <taxon>Bacillota</taxon>
        <taxon>Clostridia</taxon>
        <taxon>Eubacteriales</taxon>
        <taxon>Eubacteriales Family XII. Incertae Sedis</taxon>
        <taxon>Fusibacter</taxon>
    </lineage>
</organism>
<evidence type="ECO:0000256" key="4">
    <source>
        <dbReference type="ARBA" id="ARBA00022741"/>
    </source>
</evidence>
<name>A0ABS5PNZ2_9FIRM</name>
<dbReference type="Proteomes" id="UP000746471">
    <property type="component" value="Unassembled WGS sequence"/>
</dbReference>
<dbReference type="RefSeq" id="WP_213236120.1">
    <property type="nucleotide sequence ID" value="NZ_JAHBCL010000009.1"/>
</dbReference>
<evidence type="ECO:0000259" key="9">
    <source>
        <dbReference type="PROSITE" id="PS50112"/>
    </source>
</evidence>
<dbReference type="InterPro" id="IPR048760">
    <property type="entry name" value="VP0354-like_sensor_dom"/>
</dbReference>
<evidence type="ECO:0000256" key="8">
    <source>
        <dbReference type="SAM" id="Phobius"/>
    </source>
</evidence>
<dbReference type="PROSITE" id="PS50883">
    <property type="entry name" value="EAL"/>
    <property type="match status" value="1"/>
</dbReference>
<evidence type="ECO:0000256" key="7">
    <source>
        <dbReference type="ARBA" id="ARBA00023012"/>
    </source>
</evidence>
<evidence type="ECO:0000313" key="11">
    <source>
        <dbReference type="EMBL" id="MBS7526306.1"/>
    </source>
</evidence>
<dbReference type="Pfam" id="PF21623">
    <property type="entry name" value="HK_sensor_dom_bact"/>
    <property type="match status" value="1"/>
</dbReference>
<dbReference type="InterPro" id="IPR050706">
    <property type="entry name" value="Cyclic-di-GMP_PDE-like"/>
</dbReference>
<keyword evidence="5" id="KW-0418">Kinase</keyword>
<dbReference type="EMBL" id="JAHBCL010000009">
    <property type="protein sequence ID" value="MBS7526306.1"/>
    <property type="molecule type" value="Genomic_DNA"/>
</dbReference>
<feature type="transmembrane region" description="Helical" evidence="8">
    <location>
        <begin position="334"/>
        <end position="356"/>
    </location>
</feature>
<dbReference type="NCBIfam" id="TIGR00229">
    <property type="entry name" value="sensory_box"/>
    <property type="match status" value="1"/>
</dbReference>
<reference evidence="11 12" key="1">
    <citation type="submission" date="2021-05" db="EMBL/GenBank/DDBJ databases">
        <title>Fusibacter ferrireducens sp. nov., an anaerobic, sulfur- and Fe-reducing bacterium isolated from the mangrove sediment.</title>
        <authorList>
            <person name="Qiu D."/>
        </authorList>
    </citation>
    <scope>NUCLEOTIDE SEQUENCE [LARGE SCALE GENOMIC DNA]</scope>
    <source>
        <strain evidence="11 12">DSM 12116</strain>
    </source>
</reference>
<proteinExistence type="predicted"/>
<dbReference type="SUPFAM" id="SSF103190">
    <property type="entry name" value="Sensory domain-like"/>
    <property type="match status" value="1"/>
</dbReference>
<keyword evidence="12" id="KW-1185">Reference proteome</keyword>
<protein>
    <submittedName>
        <fullName evidence="11">EAL domain-containing protein</fullName>
    </submittedName>
</protein>
<evidence type="ECO:0000256" key="6">
    <source>
        <dbReference type="ARBA" id="ARBA00022840"/>
    </source>
</evidence>
<gene>
    <name evidence="11" type="ORF">KHM83_06425</name>
</gene>
<feature type="transmembrane region" description="Helical" evidence="8">
    <location>
        <begin position="16"/>
        <end position="36"/>
    </location>
</feature>
<feature type="domain" description="EAL" evidence="10">
    <location>
        <begin position="658"/>
        <end position="913"/>
    </location>
</feature>
<comment type="caution">
    <text evidence="11">The sequence shown here is derived from an EMBL/GenBank/DDBJ whole genome shotgun (WGS) entry which is preliminary data.</text>
</comment>
<evidence type="ECO:0000256" key="3">
    <source>
        <dbReference type="ARBA" id="ARBA00022679"/>
    </source>
</evidence>
<keyword evidence="3" id="KW-0808">Transferase</keyword>
<keyword evidence="7" id="KW-0902">Two-component regulatory system</keyword>
<evidence type="ECO:0000256" key="5">
    <source>
        <dbReference type="ARBA" id="ARBA00022777"/>
    </source>
</evidence>
<keyword evidence="6" id="KW-0067">ATP-binding</keyword>
<evidence type="ECO:0000256" key="1">
    <source>
        <dbReference type="ARBA" id="ARBA00004370"/>
    </source>
</evidence>